<name>A0A9W4HGF4_PENOL</name>
<keyword evidence="3" id="KW-1185">Reference proteome</keyword>
<evidence type="ECO:0000313" key="2">
    <source>
        <dbReference type="EMBL" id="CAG8003721.1"/>
    </source>
</evidence>
<evidence type="ECO:0000259" key="1">
    <source>
        <dbReference type="Pfam" id="PF00149"/>
    </source>
</evidence>
<evidence type="ECO:0000313" key="3">
    <source>
        <dbReference type="Proteomes" id="UP001153618"/>
    </source>
</evidence>
<protein>
    <recommendedName>
        <fullName evidence="1">Calcineurin-like phosphoesterase domain-containing protein</fullName>
    </recommendedName>
</protein>
<dbReference type="PANTHER" id="PTHR12905">
    <property type="entry name" value="METALLOPHOSPHOESTERASE"/>
    <property type="match status" value="1"/>
</dbReference>
<dbReference type="PANTHER" id="PTHR12905:SF18">
    <property type="entry name" value="ESTER HYDROLASE, PUTATIVE (AFU_ORTHOLOGUE AFUA_4G03130)-RELATED"/>
    <property type="match status" value="1"/>
</dbReference>
<dbReference type="AlphaFoldDB" id="A0A9W4HGF4"/>
<dbReference type="Gene3D" id="3.60.21.10">
    <property type="match status" value="1"/>
</dbReference>
<dbReference type="InterPro" id="IPR004843">
    <property type="entry name" value="Calcineurin-like_PHP"/>
</dbReference>
<dbReference type="Proteomes" id="UP001153618">
    <property type="component" value="Unassembled WGS sequence"/>
</dbReference>
<reference evidence="2" key="1">
    <citation type="submission" date="2021-07" db="EMBL/GenBank/DDBJ databases">
        <authorList>
            <person name="Branca A.L. A."/>
        </authorList>
    </citation>
    <scope>NUCLEOTIDE SEQUENCE</scope>
</reference>
<dbReference type="Pfam" id="PF00149">
    <property type="entry name" value="Metallophos"/>
    <property type="match status" value="1"/>
</dbReference>
<sequence length="380" mass="42142">MSPPPGAVPRWILFSATMASPFDRRPIHDYFIASPLVALLYPVHQVLLRLRGPPRRPSPDVQPIRVVCISDTHTLEWPDVPEGDLLIHAGDLCNDGSVREIQATVDWLRSLPHPHKIAIGGNHDSYFDVRSRLEEDRDSTSSFAAVSSAASIHSLDLNNRIDWGDIHYLQHSAVTLAFKDTSTPSQTTPLTSSRSRALTIYGAPQIPAIVPFGPEHAFTYPPQHDAWSGTVPQETDILVTHTPPQAHLDLSPIYSIGCPNLLAESWRVRPALHVFGHVHHSAGQEPIFWDEAQRAWERLCASRRSRARLTRLASLAGFLRDLFDLTAWMDAARVVGYGILGVVWAHIWGGESRGGGWMVNAACMYGDSGRLKNPPQVFNL</sequence>
<comment type="caution">
    <text evidence="2">The sequence shown here is derived from an EMBL/GenBank/DDBJ whole genome shotgun (WGS) entry which is preliminary data.</text>
</comment>
<dbReference type="SUPFAM" id="SSF56300">
    <property type="entry name" value="Metallo-dependent phosphatases"/>
    <property type="match status" value="1"/>
</dbReference>
<dbReference type="InterPro" id="IPR029052">
    <property type="entry name" value="Metallo-depent_PP-like"/>
</dbReference>
<feature type="domain" description="Calcineurin-like phosphoesterase" evidence="1">
    <location>
        <begin position="65"/>
        <end position="280"/>
    </location>
</feature>
<gene>
    <name evidence="2" type="ORF">POLS_LOCUS1930</name>
</gene>
<dbReference type="InterPro" id="IPR051693">
    <property type="entry name" value="UPF0046_metallophosphoest"/>
</dbReference>
<dbReference type="CDD" id="cd07379">
    <property type="entry name" value="MPP_239FB"/>
    <property type="match status" value="1"/>
</dbReference>
<organism evidence="2 3">
    <name type="scientific">Penicillium olsonii</name>
    <dbReference type="NCBI Taxonomy" id="99116"/>
    <lineage>
        <taxon>Eukaryota</taxon>
        <taxon>Fungi</taxon>
        <taxon>Dikarya</taxon>
        <taxon>Ascomycota</taxon>
        <taxon>Pezizomycotina</taxon>
        <taxon>Eurotiomycetes</taxon>
        <taxon>Eurotiomycetidae</taxon>
        <taxon>Eurotiales</taxon>
        <taxon>Aspergillaceae</taxon>
        <taxon>Penicillium</taxon>
    </lineage>
</organism>
<dbReference type="OrthoDB" id="630188at2759"/>
<proteinExistence type="predicted"/>
<dbReference type="EMBL" id="CAJVOS010000012">
    <property type="protein sequence ID" value="CAG8003721.1"/>
    <property type="molecule type" value="Genomic_DNA"/>
</dbReference>
<dbReference type="GO" id="GO:0016787">
    <property type="term" value="F:hydrolase activity"/>
    <property type="evidence" value="ECO:0007669"/>
    <property type="project" value="InterPro"/>
</dbReference>
<accession>A0A9W4HGF4</accession>